<evidence type="ECO:0008006" key="4">
    <source>
        <dbReference type="Google" id="ProtNLM"/>
    </source>
</evidence>
<feature type="transmembrane region" description="Helical" evidence="1">
    <location>
        <begin position="104"/>
        <end position="126"/>
    </location>
</feature>
<dbReference type="Proteomes" id="UP001165143">
    <property type="component" value="Unassembled WGS sequence"/>
</dbReference>
<accession>A0A9W6PP97</accession>
<gene>
    <name evidence="2" type="ORF">Kpho01_65150</name>
</gene>
<keyword evidence="1" id="KW-1133">Transmembrane helix</keyword>
<comment type="caution">
    <text evidence="2">The sequence shown here is derived from an EMBL/GenBank/DDBJ whole genome shotgun (WGS) entry which is preliminary data.</text>
</comment>
<evidence type="ECO:0000313" key="2">
    <source>
        <dbReference type="EMBL" id="GLW58504.1"/>
    </source>
</evidence>
<feature type="transmembrane region" description="Helical" evidence="1">
    <location>
        <begin position="76"/>
        <end position="98"/>
    </location>
</feature>
<organism evidence="2 3">
    <name type="scientific">Kitasatospora phosalacinea</name>
    <dbReference type="NCBI Taxonomy" id="2065"/>
    <lineage>
        <taxon>Bacteria</taxon>
        <taxon>Bacillati</taxon>
        <taxon>Actinomycetota</taxon>
        <taxon>Actinomycetes</taxon>
        <taxon>Kitasatosporales</taxon>
        <taxon>Streptomycetaceae</taxon>
        <taxon>Kitasatospora</taxon>
    </lineage>
</organism>
<name>A0A9W6PP97_9ACTN</name>
<keyword evidence="1" id="KW-0472">Membrane</keyword>
<evidence type="ECO:0000313" key="3">
    <source>
        <dbReference type="Proteomes" id="UP001165143"/>
    </source>
</evidence>
<dbReference type="EMBL" id="BSRX01000053">
    <property type="protein sequence ID" value="GLW58504.1"/>
    <property type="molecule type" value="Genomic_DNA"/>
</dbReference>
<keyword evidence="1" id="KW-0812">Transmembrane</keyword>
<reference evidence="2" key="1">
    <citation type="submission" date="2023-02" db="EMBL/GenBank/DDBJ databases">
        <title>Kitasatospora phosalacinea NBRC 14362.</title>
        <authorList>
            <person name="Ichikawa N."/>
            <person name="Sato H."/>
            <person name="Tonouchi N."/>
        </authorList>
    </citation>
    <scope>NUCLEOTIDE SEQUENCE</scope>
    <source>
        <strain evidence="2">NBRC 14362</strain>
    </source>
</reference>
<dbReference type="AlphaFoldDB" id="A0A9W6PP97"/>
<protein>
    <recommendedName>
        <fullName evidence="4">DUF3040 domain-containing protein</fullName>
    </recommendedName>
</protein>
<sequence>MLLPGSRVASAGKTGACLPAARRWLMDGPALSPRELLILQQIEAELGSDQELERELRTMRTARAARLRRTLVARPWIVVAVISCCLAASFGLLAMAVALDEPALLLAVVVSWAAVLVVLMMVAAHLHRRRRTR</sequence>
<evidence type="ECO:0000256" key="1">
    <source>
        <dbReference type="SAM" id="Phobius"/>
    </source>
</evidence>
<proteinExistence type="predicted"/>